<reference evidence="6 7" key="1">
    <citation type="submission" date="2018-05" db="EMBL/GenBank/DDBJ databases">
        <title>Genomic analysis of Gracilibacillus dipsosauri DD1 reveals novel features of a salt-tolerant amylase.</title>
        <authorList>
            <person name="Deutch C.E."/>
            <person name="Yang S."/>
        </authorList>
    </citation>
    <scope>NUCLEOTIDE SEQUENCE [LARGE SCALE GENOMIC DNA]</scope>
    <source>
        <strain evidence="6 7">DD1</strain>
    </source>
</reference>
<accession>A0A317KY41</accession>
<name>A0A317KY41_9BACI</name>
<feature type="transmembrane region" description="Helical" evidence="5">
    <location>
        <begin position="96"/>
        <end position="114"/>
    </location>
</feature>
<keyword evidence="3 5" id="KW-1133">Transmembrane helix</keyword>
<dbReference type="RefSeq" id="WP_054787779.1">
    <property type="nucleotide sequence ID" value="NZ_QGTD01000008.1"/>
</dbReference>
<dbReference type="InterPro" id="IPR032808">
    <property type="entry name" value="DoxX"/>
</dbReference>
<dbReference type="EMBL" id="QGTD01000008">
    <property type="protein sequence ID" value="PWU68407.1"/>
    <property type="molecule type" value="Genomic_DNA"/>
</dbReference>
<keyword evidence="7" id="KW-1185">Reference proteome</keyword>
<evidence type="ECO:0000256" key="5">
    <source>
        <dbReference type="SAM" id="Phobius"/>
    </source>
</evidence>
<proteinExistence type="predicted"/>
<evidence type="ECO:0000313" key="6">
    <source>
        <dbReference type="EMBL" id="PWU68407.1"/>
    </source>
</evidence>
<dbReference type="AlphaFoldDB" id="A0A317KY41"/>
<evidence type="ECO:0000256" key="3">
    <source>
        <dbReference type="ARBA" id="ARBA00022989"/>
    </source>
</evidence>
<gene>
    <name evidence="6" type="ORF">DLJ74_08145</name>
</gene>
<comment type="caution">
    <text evidence="6">The sequence shown here is derived from an EMBL/GenBank/DDBJ whole genome shotgun (WGS) entry which is preliminary data.</text>
</comment>
<dbReference type="GO" id="GO:0016020">
    <property type="term" value="C:membrane"/>
    <property type="evidence" value="ECO:0007669"/>
    <property type="project" value="UniProtKB-SubCell"/>
</dbReference>
<dbReference type="Proteomes" id="UP000245624">
    <property type="component" value="Unassembled WGS sequence"/>
</dbReference>
<protein>
    <submittedName>
        <fullName evidence="6">DoxX family membrane protein</fullName>
    </submittedName>
</protein>
<dbReference type="Pfam" id="PF13564">
    <property type="entry name" value="DoxX_2"/>
    <property type="match status" value="1"/>
</dbReference>
<feature type="transmembrane region" description="Helical" evidence="5">
    <location>
        <begin position="41"/>
        <end position="59"/>
    </location>
</feature>
<sequence>MVISIVLKSILICLFLVLGVQKIFGHPMQVEIFKNLQLPQWFRLVTGWVQLVGVIFLIIGFWEEWMTIIGGIWLGVTMFFAFLAHSRVKDTFGKSVPALVFLIIAIVLVISTYAKM</sequence>
<evidence type="ECO:0000256" key="2">
    <source>
        <dbReference type="ARBA" id="ARBA00022692"/>
    </source>
</evidence>
<feature type="transmembrane region" description="Helical" evidence="5">
    <location>
        <begin position="66"/>
        <end position="84"/>
    </location>
</feature>
<dbReference type="OrthoDB" id="2454358at2"/>
<keyword evidence="2 5" id="KW-0812">Transmembrane</keyword>
<keyword evidence="4 5" id="KW-0472">Membrane</keyword>
<evidence type="ECO:0000256" key="4">
    <source>
        <dbReference type="ARBA" id="ARBA00023136"/>
    </source>
</evidence>
<evidence type="ECO:0000256" key="1">
    <source>
        <dbReference type="ARBA" id="ARBA00004141"/>
    </source>
</evidence>
<comment type="subcellular location">
    <subcellularLocation>
        <location evidence="1">Membrane</location>
        <topology evidence="1">Multi-pass membrane protein</topology>
    </subcellularLocation>
</comment>
<evidence type="ECO:0000313" key="7">
    <source>
        <dbReference type="Proteomes" id="UP000245624"/>
    </source>
</evidence>
<organism evidence="6 7">
    <name type="scientific">Gracilibacillus dipsosauri</name>
    <dbReference type="NCBI Taxonomy" id="178340"/>
    <lineage>
        <taxon>Bacteria</taxon>
        <taxon>Bacillati</taxon>
        <taxon>Bacillota</taxon>
        <taxon>Bacilli</taxon>
        <taxon>Bacillales</taxon>
        <taxon>Bacillaceae</taxon>
        <taxon>Gracilibacillus</taxon>
    </lineage>
</organism>